<dbReference type="Proteomes" id="UP000253729">
    <property type="component" value="Unassembled WGS sequence"/>
</dbReference>
<dbReference type="RefSeq" id="XP_026630918.1">
    <property type="nucleotide sequence ID" value="XM_026776371.1"/>
</dbReference>
<reference evidence="1 2" key="1">
    <citation type="submission" date="2018-07" db="EMBL/GenBank/DDBJ databases">
        <title>The genomes of Aspergillus section Nigri reveals drivers in fungal speciation.</title>
        <authorList>
            <consortium name="DOE Joint Genome Institute"/>
            <person name="Vesth T.C."/>
            <person name="Nybo J."/>
            <person name="Theobald S."/>
            <person name="Brandl J."/>
            <person name="Frisvad J.C."/>
            <person name="Nielsen K.F."/>
            <person name="Lyhne E.K."/>
            <person name="Kogle M.E."/>
            <person name="Kuo A."/>
            <person name="Riley R."/>
            <person name="Clum A."/>
            <person name="Nolan M."/>
            <person name="Lipzen A."/>
            <person name="Salamov A."/>
            <person name="Henrissat B."/>
            <person name="Wiebenga A."/>
            <person name="De vries R.P."/>
            <person name="Grigoriev I.V."/>
            <person name="Mortensen U.H."/>
            <person name="Andersen M.R."/>
            <person name="Baker S.E."/>
        </authorList>
    </citation>
    <scope>NUCLEOTIDE SEQUENCE [LARGE SCALE GENOMIC DNA]</scope>
    <source>
        <strain evidence="1 2">CBS 139.54b</strain>
    </source>
</reference>
<evidence type="ECO:0000313" key="2">
    <source>
        <dbReference type="Proteomes" id="UP000253729"/>
    </source>
</evidence>
<dbReference type="GeneID" id="38144727"/>
<evidence type="ECO:0000313" key="1">
    <source>
        <dbReference type="EMBL" id="RDH37896.1"/>
    </source>
</evidence>
<organism evidence="1 2">
    <name type="scientific">Aspergillus welwitschiae</name>
    <dbReference type="NCBI Taxonomy" id="1341132"/>
    <lineage>
        <taxon>Eukaryota</taxon>
        <taxon>Fungi</taxon>
        <taxon>Dikarya</taxon>
        <taxon>Ascomycota</taxon>
        <taxon>Pezizomycotina</taxon>
        <taxon>Eurotiomycetes</taxon>
        <taxon>Eurotiomycetidae</taxon>
        <taxon>Eurotiales</taxon>
        <taxon>Aspergillaceae</taxon>
        <taxon>Aspergillus</taxon>
        <taxon>Aspergillus subgen. Circumdati</taxon>
    </lineage>
</organism>
<accession>A0A3F3QGW3</accession>
<dbReference type="EMBL" id="KZ852034">
    <property type="protein sequence ID" value="RDH37896.1"/>
    <property type="molecule type" value="Genomic_DNA"/>
</dbReference>
<proteinExistence type="predicted"/>
<gene>
    <name evidence="1" type="ORF">BDQ94DRAFT_71043</name>
</gene>
<name>A0A3F3QGW3_9EURO</name>
<sequence length="136" mass="15236">MLILRRLSYKLRFRGGSAVCRPNGGYSPPSSRVRCTKTKGSGSFHLLPDRSIGQLERALTNLAYCFPSTFAPDPRWVARRLYLSTASPRCLSLFSGPTIHTASIQLYLIQLPPKHHSFPFCFFSDSSSNHCAACFY</sequence>
<keyword evidence="2" id="KW-1185">Reference proteome</keyword>
<protein>
    <submittedName>
        <fullName evidence="1">Uncharacterized protein</fullName>
    </submittedName>
</protein>
<dbReference type="AlphaFoldDB" id="A0A3F3QGW3"/>